<organism evidence="1">
    <name type="scientific">freshwater metagenome</name>
    <dbReference type="NCBI Taxonomy" id="449393"/>
    <lineage>
        <taxon>unclassified sequences</taxon>
        <taxon>metagenomes</taxon>
        <taxon>ecological metagenomes</taxon>
    </lineage>
</organism>
<name>A0A6J7XVT2_9ZZZZ</name>
<dbReference type="EMBL" id="CAFBSG010000022">
    <property type="protein sequence ID" value="CAB5240971.1"/>
    <property type="molecule type" value="Genomic_DNA"/>
</dbReference>
<accession>A0A6J7XVT2</accession>
<gene>
    <name evidence="1" type="ORF">UFOPK3554_01160</name>
</gene>
<reference evidence="1" key="1">
    <citation type="submission" date="2020-05" db="EMBL/GenBank/DDBJ databases">
        <authorList>
            <person name="Chiriac C."/>
            <person name="Salcher M."/>
            <person name="Ghai R."/>
            <person name="Kavagutti S V."/>
        </authorList>
    </citation>
    <scope>NUCLEOTIDE SEQUENCE</scope>
</reference>
<protein>
    <submittedName>
        <fullName evidence="1">Unannotated protein</fullName>
    </submittedName>
</protein>
<sequence length="231" mass="24832">MGAETTVSAPIVCSNNATGALRIRTSGTCNKSTEKLFNFTIQAPEVVDGFISQSVCGKDGISICHIGAIGPSGGVIYFVDYNNIYPNFTYLEVAPSGWNGGNELNDPSSTWCSNVTQRIQNSADSWSTRTVGSGRTNTLAMREGCNEGAIKLLDKYLTSSRTTFRDWFLPSLGELILLSRNLQGLAGLSASEYWSSSEYTDVGAWVSSVGAGYQGSANKATNFKIRPVRSF</sequence>
<dbReference type="AlphaFoldDB" id="A0A6J7XVT2"/>
<proteinExistence type="predicted"/>
<evidence type="ECO:0000313" key="1">
    <source>
        <dbReference type="EMBL" id="CAB5240971.1"/>
    </source>
</evidence>